<keyword evidence="3" id="KW-1185">Reference proteome</keyword>
<feature type="domain" description="Mutator-like transposase" evidence="1">
    <location>
        <begin position="13"/>
        <end position="98"/>
    </location>
</feature>
<gene>
    <name evidence="2" type="ORF">PACLA_8A007531</name>
</gene>
<protein>
    <recommendedName>
        <fullName evidence="1">Mutator-like transposase domain-containing protein</fullName>
    </recommendedName>
</protein>
<comment type="caution">
    <text evidence="2">The sequence shown here is derived from an EMBL/GenBank/DDBJ whole genome shotgun (WGS) entry which is preliminary data.</text>
</comment>
<dbReference type="Pfam" id="PF20700">
    <property type="entry name" value="Mutator"/>
    <property type="match status" value="1"/>
</dbReference>
<evidence type="ECO:0000313" key="3">
    <source>
        <dbReference type="Proteomes" id="UP001152795"/>
    </source>
</evidence>
<dbReference type="InterPro" id="IPR049012">
    <property type="entry name" value="Mutator_transp_dom"/>
</dbReference>
<organism evidence="2 3">
    <name type="scientific">Paramuricea clavata</name>
    <name type="common">Red gorgonian</name>
    <name type="synonym">Violescent sea-whip</name>
    <dbReference type="NCBI Taxonomy" id="317549"/>
    <lineage>
        <taxon>Eukaryota</taxon>
        <taxon>Metazoa</taxon>
        <taxon>Cnidaria</taxon>
        <taxon>Anthozoa</taxon>
        <taxon>Octocorallia</taxon>
        <taxon>Malacalcyonacea</taxon>
        <taxon>Plexauridae</taxon>
        <taxon>Paramuricea</taxon>
    </lineage>
</organism>
<dbReference type="OrthoDB" id="10069847at2759"/>
<proteinExistence type="predicted"/>
<dbReference type="Proteomes" id="UP001152795">
    <property type="component" value="Unassembled WGS sequence"/>
</dbReference>
<reference evidence="2" key="1">
    <citation type="submission" date="2020-04" db="EMBL/GenBank/DDBJ databases">
        <authorList>
            <person name="Alioto T."/>
            <person name="Alioto T."/>
            <person name="Gomez Garrido J."/>
        </authorList>
    </citation>
    <scope>NUCLEOTIDE SEQUENCE</scope>
    <source>
        <strain evidence="2">A484AB</strain>
    </source>
</reference>
<evidence type="ECO:0000313" key="2">
    <source>
        <dbReference type="EMBL" id="CAB4006037.1"/>
    </source>
</evidence>
<dbReference type="EMBL" id="CACRXK020005393">
    <property type="protein sequence ID" value="CAB4006037.1"/>
    <property type="molecule type" value="Genomic_DNA"/>
</dbReference>
<evidence type="ECO:0000259" key="1">
    <source>
        <dbReference type="Pfam" id="PF20700"/>
    </source>
</evidence>
<sequence>MRWGLINNIIGSKPYRDECIPKKLECIGHVQKQVGSRLCKLKSANKGLKLADGKGLGGKGRLTDGKIDVLQNYYGVPVRENLDDVDRMAKGFKQVYYTMLLRQI</sequence>
<accession>A0A7D9EE78</accession>
<name>A0A7D9EE78_PARCT</name>
<dbReference type="AlphaFoldDB" id="A0A7D9EE78"/>